<dbReference type="EMBL" id="FPHI01000012">
    <property type="protein sequence ID" value="SFV55755.1"/>
    <property type="molecule type" value="Genomic_DNA"/>
</dbReference>
<protein>
    <submittedName>
        <fullName evidence="1">Uncharacterized protein</fullName>
    </submittedName>
</protein>
<reference evidence="1" key="1">
    <citation type="submission" date="2016-10" db="EMBL/GenBank/DDBJ databases">
        <authorList>
            <person name="de Groot N.N."/>
        </authorList>
    </citation>
    <scope>NUCLEOTIDE SEQUENCE</scope>
</reference>
<name>A0A1W1BQK6_9ZZZZ</name>
<evidence type="ECO:0000313" key="1">
    <source>
        <dbReference type="EMBL" id="SFV55755.1"/>
    </source>
</evidence>
<organism evidence="1">
    <name type="scientific">hydrothermal vent metagenome</name>
    <dbReference type="NCBI Taxonomy" id="652676"/>
    <lineage>
        <taxon>unclassified sequences</taxon>
        <taxon>metagenomes</taxon>
        <taxon>ecological metagenomes</taxon>
    </lineage>
</organism>
<gene>
    <name evidence="1" type="ORF">MNB_SV-3-138</name>
</gene>
<sequence>MEETIQQHQGKVIVAYTENGLYIDKKGRPLMRKGDDLFFHETGKPFYKKSDENTTLIMIEFV</sequence>
<dbReference type="AlphaFoldDB" id="A0A1W1BQK6"/>
<proteinExistence type="predicted"/>
<accession>A0A1W1BQK6</accession>